<dbReference type="Pfam" id="PF07690">
    <property type="entry name" value="MFS_1"/>
    <property type="match status" value="1"/>
</dbReference>
<feature type="transmembrane region" description="Helical" evidence="7">
    <location>
        <begin position="471"/>
        <end position="495"/>
    </location>
</feature>
<dbReference type="InterPro" id="IPR036259">
    <property type="entry name" value="MFS_trans_sf"/>
</dbReference>
<protein>
    <submittedName>
        <fullName evidence="9">Multidrug resistance protein</fullName>
    </submittedName>
</protein>
<evidence type="ECO:0000313" key="10">
    <source>
        <dbReference type="Proteomes" id="UP000652219"/>
    </source>
</evidence>
<evidence type="ECO:0000256" key="2">
    <source>
        <dbReference type="ARBA" id="ARBA00022692"/>
    </source>
</evidence>
<feature type="transmembrane region" description="Helical" evidence="7">
    <location>
        <begin position="131"/>
        <end position="151"/>
    </location>
</feature>
<evidence type="ECO:0000256" key="5">
    <source>
        <dbReference type="ARBA" id="ARBA00023180"/>
    </source>
</evidence>
<dbReference type="Proteomes" id="UP000652219">
    <property type="component" value="Unassembled WGS sequence"/>
</dbReference>
<dbReference type="EMBL" id="WIGN01000248">
    <property type="protein sequence ID" value="KAF6803101.1"/>
    <property type="molecule type" value="Genomic_DNA"/>
</dbReference>
<feature type="transmembrane region" description="Helical" evidence="7">
    <location>
        <begin position="163"/>
        <end position="187"/>
    </location>
</feature>
<organism evidence="9 10">
    <name type="scientific">Colletotrichum sojae</name>
    <dbReference type="NCBI Taxonomy" id="2175907"/>
    <lineage>
        <taxon>Eukaryota</taxon>
        <taxon>Fungi</taxon>
        <taxon>Dikarya</taxon>
        <taxon>Ascomycota</taxon>
        <taxon>Pezizomycotina</taxon>
        <taxon>Sordariomycetes</taxon>
        <taxon>Hypocreomycetidae</taxon>
        <taxon>Glomerellales</taxon>
        <taxon>Glomerellaceae</taxon>
        <taxon>Colletotrichum</taxon>
        <taxon>Colletotrichum orchidearum species complex</taxon>
    </lineage>
</organism>
<keyword evidence="10" id="KW-1185">Reference proteome</keyword>
<dbReference type="CDD" id="cd17323">
    <property type="entry name" value="MFS_Tpo1_MDR_like"/>
    <property type="match status" value="1"/>
</dbReference>
<dbReference type="SUPFAM" id="SSF103473">
    <property type="entry name" value="MFS general substrate transporter"/>
    <property type="match status" value="1"/>
</dbReference>
<feature type="transmembrane region" description="Helical" evidence="7">
    <location>
        <begin position="446"/>
        <end position="465"/>
    </location>
</feature>
<dbReference type="InterPro" id="IPR001958">
    <property type="entry name" value="Tet-R_TetA/multi-R_MdtG-like"/>
</dbReference>
<feature type="compositionally biased region" description="Polar residues" evidence="6">
    <location>
        <begin position="71"/>
        <end position="81"/>
    </location>
</feature>
<dbReference type="PANTHER" id="PTHR23502">
    <property type="entry name" value="MAJOR FACILITATOR SUPERFAMILY"/>
    <property type="match status" value="1"/>
</dbReference>
<feature type="transmembrane region" description="Helical" evidence="7">
    <location>
        <begin position="515"/>
        <end position="532"/>
    </location>
</feature>
<keyword evidence="2 7" id="KW-0812">Transmembrane</keyword>
<gene>
    <name evidence="9" type="ORF">CSOJ01_11119</name>
</gene>
<feature type="region of interest" description="Disordered" evidence="6">
    <location>
        <begin position="46"/>
        <end position="81"/>
    </location>
</feature>
<dbReference type="InterPro" id="IPR020846">
    <property type="entry name" value="MFS_dom"/>
</dbReference>
<feature type="compositionally biased region" description="Basic and acidic residues" evidence="6">
    <location>
        <begin position="55"/>
        <end position="67"/>
    </location>
</feature>
<name>A0A8H6MP88_9PEZI</name>
<dbReference type="GO" id="GO:0015244">
    <property type="term" value="F:fluconazole transmembrane transporter activity"/>
    <property type="evidence" value="ECO:0007669"/>
    <property type="project" value="TreeGrafter"/>
</dbReference>
<evidence type="ECO:0000256" key="7">
    <source>
        <dbReference type="SAM" id="Phobius"/>
    </source>
</evidence>
<evidence type="ECO:0000313" key="9">
    <source>
        <dbReference type="EMBL" id="KAF6803101.1"/>
    </source>
</evidence>
<comment type="subcellular location">
    <subcellularLocation>
        <location evidence="1">Membrane</location>
        <topology evidence="1">Multi-pass membrane protein</topology>
    </subcellularLocation>
</comment>
<dbReference type="GO" id="GO:0005886">
    <property type="term" value="C:plasma membrane"/>
    <property type="evidence" value="ECO:0007669"/>
    <property type="project" value="TreeGrafter"/>
</dbReference>
<dbReference type="GO" id="GO:0042910">
    <property type="term" value="F:xenobiotic transmembrane transporter activity"/>
    <property type="evidence" value="ECO:0007669"/>
    <property type="project" value="InterPro"/>
</dbReference>
<keyword evidence="5" id="KW-0325">Glycoprotein</keyword>
<keyword evidence="4 7" id="KW-0472">Membrane</keyword>
<feature type="transmembrane region" description="Helical" evidence="7">
    <location>
        <begin position="294"/>
        <end position="319"/>
    </location>
</feature>
<feature type="transmembrane region" description="Helical" evidence="7">
    <location>
        <begin position="406"/>
        <end position="426"/>
    </location>
</feature>
<evidence type="ECO:0000256" key="3">
    <source>
        <dbReference type="ARBA" id="ARBA00022989"/>
    </source>
</evidence>
<dbReference type="PANTHER" id="PTHR23502:SF23">
    <property type="entry name" value="FLUCONAZOLE RESISTANCE PROTEIN 1"/>
    <property type="match status" value="1"/>
</dbReference>
<evidence type="ECO:0000256" key="4">
    <source>
        <dbReference type="ARBA" id="ARBA00023136"/>
    </source>
</evidence>
<dbReference type="FunFam" id="1.20.1250.20:FF:000011">
    <property type="entry name" value="MFS multidrug transporter, putative"/>
    <property type="match status" value="1"/>
</dbReference>
<sequence length="611" mass="67888">MENFRDTAFGQIARLATGNKIPQLQYEEERNPELWRAYINEAKSANAARYGQVEPSEKEDADRRSVDDTESQITETNSFRDSSTTIVSDGQEYNDVTGLVVDPERGKNVSVVDFLPNDPENPQNWSLLKKVFVTFQICFLTIGVYIGSAIYSAGLLDVMRVFGVSQVAALLGLTLFVAGYGLGPMIWSPLSEIPQIGRNPIYIGTLFVFVLLQIPTALSVNFGMLLAFRFLTGFVGSPVLATGGATLADIWSPRKRAYAIGVWGVAAVCGPVLGPLVGGFAVTSKGWTWAIWELMWLSGFAFVFLFFCLPETSAQNILFRRTQRLRKLTGNQKLICEPELVAESMSGRDIVMISLVRPFSLNFTEPMVFLLNLYIALVYGLLYIWFESFAIVFSGIYGFSLGLQGLAFLGILIGALIVMPPFFWYLHRYVEPQFDANGDIQPEKRLPAAFIGAFCVPICLFWFGWSSRPDVHWIMPIIGSGWFSVGSFLLFNSVLNYLPDAYPAYAASVLAGNDLFRSSFGAGFPLFAGAMFKKLGVGWASSLLGCLAILFIPIPFVLYKVRANEQRLVKGMLIMATGWSKVAQKPQQACQEGYLSLEEYYVNERVHFLSI</sequence>
<proteinExistence type="predicted"/>
<dbReference type="Gene3D" id="1.20.1250.20">
    <property type="entry name" value="MFS general substrate transporter like domains"/>
    <property type="match status" value="1"/>
</dbReference>
<feature type="transmembrane region" description="Helical" evidence="7">
    <location>
        <begin position="199"/>
        <end position="220"/>
    </location>
</feature>
<dbReference type="InterPro" id="IPR011701">
    <property type="entry name" value="MFS"/>
</dbReference>
<accession>A0A8H6MP88</accession>
<feature type="transmembrane region" description="Helical" evidence="7">
    <location>
        <begin position="367"/>
        <end position="386"/>
    </location>
</feature>
<evidence type="ECO:0000256" key="6">
    <source>
        <dbReference type="SAM" id="MobiDB-lite"/>
    </source>
</evidence>
<feature type="transmembrane region" description="Helical" evidence="7">
    <location>
        <begin position="226"/>
        <end position="248"/>
    </location>
</feature>
<evidence type="ECO:0000259" key="8">
    <source>
        <dbReference type="PROSITE" id="PS50850"/>
    </source>
</evidence>
<dbReference type="PROSITE" id="PS50850">
    <property type="entry name" value="MFS"/>
    <property type="match status" value="1"/>
</dbReference>
<reference evidence="9 10" key="1">
    <citation type="journal article" date="2020" name="Phytopathology">
        <title>Genome Sequence Resources of Colletotrichum truncatum, C. plurivorum, C. musicola, and C. sojae: Four Species Pathogenic to Soybean (Glycine max).</title>
        <authorList>
            <person name="Rogerio F."/>
            <person name="Boufleur T.R."/>
            <person name="Ciampi-Guillardi M."/>
            <person name="Sukno S.A."/>
            <person name="Thon M.R."/>
            <person name="Massola Junior N.S."/>
            <person name="Baroncelli R."/>
        </authorList>
    </citation>
    <scope>NUCLEOTIDE SEQUENCE [LARGE SCALE GENOMIC DNA]</scope>
    <source>
        <strain evidence="9 10">LFN0009</strain>
    </source>
</reference>
<dbReference type="GO" id="GO:1990961">
    <property type="term" value="P:xenobiotic detoxification by transmembrane export across the plasma membrane"/>
    <property type="evidence" value="ECO:0007669"/>
    <property type="project" value="TreeGrafter"/>
</dbReference>
<feature type="transmembrane region" description="Helical" evidence="7">
    <location>
        <begin position="260"/>
        <end position="282"/>
    </location>
</feature>
<evidence type="ECO:0000256" key="1">
    <source>
        <dbReference type="ARBA" id="ARBA00004141"/>
    </source>
</evidence>
<feature type="domain" description="Major facilitator superfamily (MFS) profile" evidence="8">
    <location>
        <begin position="127"/>
        <end position="565"/>
    </location>
</feature>
<dbReference type="NCBIfam" id="TIGR00880">
    <property type="entry name" value="2_A_01_02"/>
    <property type="match status" value="1"/>
</dbReference>
<comment type="caution">
    <text evidence="9">The sequence shown here is derived from an EMBL/GenBank/DDBJ whole genome shotgun (WGS) entry which is preliminary data.</text>
</comment>
<dbReference type="AlphaFoldDB" id="A0A8H6MP88"/>
<keyword evidence="3 7" id="KW-1133">Transmembrane helix</keyword>
<feature type="transmembrane region" description="Helical" evidence="7">
    <location>
        <begin position="538"/>
        <end position="559"/>
    </location>
</feature>